<evidence type="ECO:0000313" key="1">
    <source>
        <dbReference type="EMBL" id="EHC76247.1"/>
    </source>
</evidence>
<proteinExistence type="predicted"/>
<protein>
    <submittedName>
        <fullName evidence="1">Uncharacterized protein</fullName>
    </submittedName>
</protein>
<dbReference type="AlphaFoldDB" id="G5Q6C4"/>
<evidence type="ECO:0000313" key="2">
    <source>
        <dbReference type="Proteomes" id="UP000003221"/>
    </source>
</evidence>
<organism evidence="1 2">
    <name type="scientific">Salmonella enterica subsp. enterica serovar Montevideo str. S5-403</name>
    <dbReference type="NCBI Taxonomy" id="913242"/>
    <lineage>
        <taxon>Bacteria</taxon>
        <taxon>Pseudomonadati</taxon>
        <taxon>Pseudomonadota</taxon>
        <taxon>Gammaproteobacteria</taxon>
        <taxon>Enterobacterales</taxon>
        <taxon>Enterobacteriaceae</taxon>
        <taxon>Salmonella</taxon>
    </lineage>
</organism>
<sequence length="47" mass="5549">MKWFDELIVVPQRKRLGIGKSKLEFISKTIQTHNSSHNRSKLLLEIK</sequence>
<comment type="caution">
    <text evidence="1">The sequence shown here is derived from an EMBL/GenBank/DDBJ whole genome shotgun (WGS) entry which is preliminary data.</text>
</comment>
<accession>G5Q6C4</accession>
<reference evidence="1 2" key="1">
    <citation type="journal article" date="2011" name="BMC Genomics">
        <title>Genome sequencing reveals diversification of virulence factor content and possible host adaptation in distinct subpopulations of Salmonella enterica.</title>
        <authorList>
            <person name="den Bakker H.C."/>
            <person name="Moreno Switt A.I."/>
            <person name="Govoni G."/>
            <person name="Cummings C.A."/>
            <person name="Ranieri M.L."/>
            <person name="Degoricija L."/>
            <person name="Hoelzer K."/>
            <person name="Rodriguez-Rivera L.D."/>
            <person name="Brown S."/>
            <person name="Bolchacova E."/>
            <person name="Furtado M.R."/>
            <person name="Wiedmann M."/>
        </authorList>
    </citation>
    <scope>NUCLEOTIDE SEQUENCE [LARGE SCALE GENOMIC DNA]</scope>
    <source>
        <strain evidence="1 2">S5-403</strain>
    </source>
</reference>
<dbReference type="EMBL" id="AFCS01000889">
    <property type="protein sequence ID" value="EHC76247.1"/>
    <property type="molecule type" value="Genomic_DNA"/>
</dbReference>
<dbReference type="Proteomes" id="UP000003221">
    <property type="component" value="Unassembled WGS sequence"/>
</dbReference>
<gene>
    <name evidence="1" type="ORF">LTSEMON_3799</name>
</gene>
<name>G5Q6C4_SALMO</name>